<evidence type="ECO:0000256" key="14">
    <source>
        <dbReference type="ARBA" id="ARBA00044770"/>
    </source>
</evidence>
<evidence type="ECO:0000256" key="13">
    <source>
        <dbReference type="ARBA" id="ARBA00041418"/>
    </source>
</evidence>
<evidence type="ECO:0000313" key="18">
    <source>
        <dbReference type="EMBL" id="WHI61158.1"/>
    </source>
</evidence>
<keyword evidence="3" id="KW-0808">Transferase</keyword>
<evidence type="ECO:0000256" key="15">
    <source>
        <dbReference type="ARBA" id="ARBA00049902"/>
    </source>
</evidence>
<dbReference type="GO" id="GO:0008955">
    <property type="term" value="F:peptidoglycan glycosyltransferase activity"/>
    <property type="evidence" value="ECO:0007669"/>
    <property type="project" value="UniProtKB-EC"/>
</dbReference>
<dbReference type="Pfam" id="PF01098">
    <property type="entry name" value="FTSW_RODA_SPOVE"/>
    <property type="match status" value="1"/>
</dbReference>
<dbReference type="GO" id="GO:0009252">
    <property type="term" value="P:peptidoglycan biosynthetic process"/>
    <property type="evidence" value="ECO:0007669"/>
    <property type="project" value="UniProtKB-KW"/>
</dbReference>
<evidence type="ECO:0000256" key="10">
    <source>
        <dbReference type="ARBA" id="ARBA00033270"/>
    </source>
</evidence>
<evidence type="ECO:0000256" key="12">
    <source>
        <dbReference type="ARBA" id="ARBA00041185"/>
    </source>
</evidence>
<comment type="similarity">
    <text evidence="11">Belongs to the SEDS family. FtsW subfamily.</text>
</comment>
<feature type="transmembrane region" description="Helical" evidence="17">
    <location>
        <begin position="182"/>
        <end position="199"/>
    </location>
</feature>
<feature type="transmembrane region" description="Helical" evidence="17">
    <location>
        <begin position="122"/>
        <end position="145"/>
    </location>
</feature>
<evidence type="ECO:0000256" key="9">
    <source>
        <dbReference type="ARBA" id="ARBA00032370"/>
    </source>
</evidence>
<comment type="subcellular location">
    <subcellularLocation>
        <location evidence="1">Membrane</location>
        <topology evidence="1">Multi-pass membrane protein</topology>
    </subcellularLocation>
</comment>
<comment type="catalytic activity">
    <reaction evidence="15">
        <text>[GlcNAc-(1-&gt;4)-Mur2Ac(oyl-L-Ala-gamma-D-Glu-L-Lys-D-Ala-D-Ala)](n)-di-trans,octa-cis-undecaprenyl diphosphate + beta-D-GlcNAc-(1-&gt;4)-Mur2Ac(oyl-L-Ala-gamma-D-Glu-L-Lys-D-Ala-D-Ala)-di-trans,octa-cis-undecaprenyl diphosphate = [GlcNAc-(1-&gt;4)-Mur2Ac(oyl-L-Ala-gamma-D-Glu-L-Lys-D-Ala-D-Ala)](n+1)-di-trans,octa-cis-undecaprenyl diphosphate + di-trans,octa-cis-undecaprenyl diphosphate + H(+)</text>
        <dbReference type="Rhea" id="RHEA:23708"/>
        <dbReference type="Rhea" id="RHEA-COMP:9602"/>
        <dbReference type="Rhea" id="RHEA-COMP:9603"/>
        <dbReference type="ChEBI" id="CHEBI:15378"/>
        <dbReference type="ChEBI" id="CHEBI:58405"/>
        <dbReference type="ChEBI" id="CHEBI:60033"/>
        <dbReference type="ChEBI" id="CHEBI:78435"/>
        <dbReference type="EC" id="2.4.99.28"/>
    </reaction>
</comment>
<dbReference type="EMBL" id="CP118848">
    <property type="protein sequence ID" value="WHI61158.1"/>
    <property type="molecule type" value="Genomic_DNA"/>
</dbReference>
<keyword evidence="5" id="KW-0133">Cell shape</keyword>
<dbReference type="PANTHER" id="PTHR30474:SF2">
    <property type="entry name" value="PEPTIDOGLYCAN GLYCOSYLTRANSFERASE FTSW-RELATED"/>
    <property type="match status" value="1"/>
</dbReference>
<dbReference type="GO" id="GO:0005886">
    <property type="term" value="C:plasma membrane"/>
    <property type="evidence" value="ECO:0007669"/>
    <property type="project" value="TreeGrafter"/>
</dbReference>
<dbReference type="AlphaFoldDB" id="A0AAX3W710"/>
<feature type="transmembrane region" description="Helical" evidence="17">
    <location>
        <begin position="93"/>
        <end position="110"/>
    </location>
</feature>
<evidence type="ECO:0000256" key="4">
    <source>
        <dbReference type="ARBA" id="ARBA00022692"/>
    </source>
</evidence>
<evidence type="ECO:0000256" key="11">
    <source>
        <dbReference type="ARBA" id="ARBA00038053"/>
    </source>
</evidence>
<reference evidence="18" key="1">
    <citation type="journal article" date="2023" name="Antibiotics">
        <title>Prevalence and Molecular Characterization of Methicillin-Resistant Staphylococci (MRS) and Mammaliicocci (MRM) in Dromedary Camels from Algeria: First Detection of SCCmec-mecC Hybrid in Methicillin-Resistant Mammaliicoccus lentus.</title>
        <authorList>
            <person name="Belhout C."/>
            <person name="Boyen F."/>
            <person name="Vereecke N."/>
            <person name="Theuns S."/>
            <person name="Taibi N."/>
            <person name="Stegger M."/>
            <person name="de la Fe-Rodriguez P.Y."/>
            <person name="Bouayad L."/>
            <person name="Elgroud R."/>
            <person name="Butaye P."/>
        </authorList>
    </citation>
    <scope>NUCLEOTIDE SEQUENCE</scope>
    <source>
        <strain evidence="18">7048</strain>
    </source>
</reference>
<keyword evidence="6" id="KW-0573">Peptidoglycan synthesis</keyword>
<evidence type="ECO:0000256" key="8">
    <source>
        <dbReference type="ARBA" id="ARBA00023136"/>
    </source>
</evidence>
<proteinExistence type="inferred from homology"/>
<dbReference type="GO" id="GO:0008360">
    <property type="term" value="P:regulation of cell shape"/>
    <property type="evidence" value="ECO:0007669"/>
    <property type="project" value="UniProtKB-KW"/>
</dbReference>
<evidence type="ECO:0000256" key="6">
    <source>
        <dbReference type="ARBA" id="ARBA00022984"/>
    </source>
</evidence>
<dbReference type="InterPro" id="IPR018365">
    <property type="entry name" value="Cell_cycle_FtsW-rel_CS"/>
</dbReference>
<feature type="transmembrane region" description="Helical" evidence="17">
    <location>
        <begin position="206"/>
        <end position="225"/>
    </location>
</feature>
<feature type="transmembrane region" description="Helical" evidence="17">
    <location>
        <begin position="21"/>
        <end position="39"/>
    </location>
</feature>
<dbReference type="Proteomes" id="UP001223261">
    <property type="component" value="Chromosome"/>
</dbReference>
<dbReference type="InterPro" id="IPR001182">
    <property type="entry name" value="FtsW/RodA"/>
</dbReference>
<protein>
    <recommendedName>
        <fullName evidence="12">Probable peptidoglycan glycosyltransferase FtsW</fullName>
        <ecNumber evidence="14">2.4.99.28</ecNumber>
    </recommendedName>
    <alternativeName>
        <fullName evidence="13">Cell division protein FtsW</fullName>
    </alternativeName>
    <alternativeName>
        <fullName evidence="10">Cell wall polymerase</fullName>
    </alternativeName>
    <alternativeName>
        <fullName evidence="9">Peptidoglycan polymerase</fullName>
    </alternativeName>
</protein>
<feature type="transmembrane region" description="Helical" evidence="17">
    <location>
        <begin position="59"/>
        <end position="81"/>
    </location>
</feature>
<evidence type="ECO:0000256" key="16">
    <source>
        <dbReference type="ARBA" id="ARBA00049966"/>
    </source>
</evidence>
<keyword evidence="8 17" id="KW-0472">Membrane</keyword>
<dbReference type="GO" id="GO:0051301">
    <property type="term" value="P:cell division"/>
    <property type="evidence" value="ECO:0007669"/>
    <property type="project" value="InterPro"/>
</dbReference>
<dbReference type="PROSITE" id="PS00428">
    <property type="entry name" value="FTSW_RODA_SPOVE"/>
    <property type="match status" value="1"/>
</dbReference>
<keyword evidence="7 17" id="KW-1133">Transmembrane helix</keyword>
<dbReference type="GO" id="GO:0015648">
    <property type="term" value="F:lipid-linked peptidoglycan transporter activity"/>
    <property type="evidence" value="ECO:0007669"/>
    <property type="project" value="TreeGrafter"/>
</dbReference>
<accession>A0AAX3W710</accession>
<dbReference type="PANTHER" id="PTHR30474">
    <property type="entry name" value="CELL CYCLE PROTEIN"/>
    <property type="match status" value="1"/>
</dbReference>
<evidence type="ECO:0000256" key="17">
    <source>
        <dbReference type="SAM" id="Phobius"/>
    </source>
</evidence>
<evidence type="ECO:0000256" key="1">
    <source>
        <dbReference type="ARBA" id="ARBA00004141"/>
    </source>
</evidence>
<organism evidence="18 19">
    <name type="scientific">Mammaliicoccus lentus</name>
    <name type="common">Staphylococcus lentus</name>
    <dbReference type="NCBI Taxonomy" id="42858"/>
    <lineage>
        <taxon>Bacteria</taxon>
        <taxon>Bacillati</taxon>
        <taxon>Bacillota</taxon>
        <taxon>Bacilli</taxon>
        <taxon>Bacillales</taxon>
        <taxon>Staphylococcaceae</taxon>
        <taxon>Mammaliicoccus</taxon>
    </lineage>
</organism>
<feature type="transmembrane region" description="Helical" evidence="17">
    <location>
        <begin position="157"/>
        <end position="176"/>
    </location>
</feature>
<evidence type="ECO:0000256" key="7">
    <source>
        <dbReference type="ARBA" id="ARBA00022989"/>
    </source>
</evidence>
<sequence>MYKIRFKNHNKINKNVDKSILFCYLILGIIGIIFIYSASMVPARMGSLTNGNIINSNHFMVRQSIFLFVGTLIVLFIAYFVDIDALKAKAFQQFIIIGVIILLIITLILGSEINGSKNWLNLGFFSIQSSEFLKLASIIYLSYIIDKKMSQARIYNIKTLLPPLFMLGFGLVLILVQGDLGGTILNIGIILFILMYSDIKNIVKIQLFSSISLPFVIYLIYTLIFDTKNTYRLNRIKVIMEPFKYENGEGYQLSNSLLAIGNGGVTGQGMGNGIMKLGYLPEPHTDFIFSVLAEEAGLIGVIAVIALYMYITFKGIIYANTTKNNYYKIICIGVVSYLFLQVFINLAGISGIIPLTGVTLPLLSYGGSSLLSISVAFGLLLATTKKINMEKDLETDK</sequence>
<feature type="transmembrane region" description="Helical" evidence="17">
    <location>
        <begin position="329"/>
        <end position="356"/>
    </location>
</feature>
<keyword evidence="2" id="KW-0328">Glycosyltransferase</keyword>
<keyword evidence="4 17" id="KW-0812">Transmembrane</keyword>
<evidence type="ECO:0000256" key="5">
    <source>
        <dbReference type="ARBA" id="ARBA00022960"/>
    </source>
</evidence>
<dbReference type="RefSeq" id="WP_282862854.1">
    <property type="nucleotide sequence ID" value="NZ_CP118848.1"/>
</dbReference>
<evidence type="ECO:0000256" key="2">
    <source>
        <dbReference type="ARBA" id="ARBA00022676"/>
    </source>
</evidence>
<evidence type="ECO:0000313" key="19">
    <source>
        <dbReference type="Proteomes" id="UP001223261"/>
    </source>
</evidence>
<evidence type="ECO:0000256" key="3">
    <source>
        <dbReference type="ARBA" id="ARBA00022679"/>
    </source>
</evidence>
<feature type="transmembrane region" description="Helical" evidence="17">
    <location>
        <begin position="296"/>
        <end position="317"/>
    </location>
</feature>
<comment type="function">
    <text evidence="16">Peptidoglycan polymerase that is essential for cell division.</text>
</comment>
<name>A0AAX3W710_MAMLE</name>
<feature type="transmembrane region" description="Helical" evidence="17">
    <location>
        <begin position="362"/>
        <end position="382"/>
    </location>
</feature>
<gene>
    <name evidence="18" type="ORF">PYH69_05880</name>
</gene>
<dbReference type="GO" id="GO:0032153">
    <property type="term" value="C:cell division site"/>
    <property type="evidence" value="ECO:0007669"/>
    <property type="project" value="TreeGrafter"/>
</dbReference>
<dbReference type="EC" id="2.4.99.28" evidence="14"/>